<accession>A0A165WDW2</accession>
<name>A0A165WDW2_9AGAM</name>
<dbReference type="AlphaFoldDB" id="A0A165WDW2"/>
<evidence type="ECO:0000313" key="1">
    <source>
        <dbReference type="EMBL" id="KZT31032.1"/>
    </source>
</evidence>
<dbReference type="EMBL" id="KV428959">
    <property type="protein sequence ID" value="KZT31032.1"/>
    <property type="molecule type" value="Genomic_DNA"/>
</dbReference>
<protein>
    <submittedName>
        <fullName evidence="1">Uncharacterized protein</fullName>
    </submittedName>
</protein>
<sequence length="57" mass="6143">MAGSTSTVCKEKRCTKESRLKNEDNTCGSTAEKHGPQMHLSLFDSPLPSLCQCEIGG</sequence>
<proteinExistence type="predicted"/>
<evidence type="ECO:0000313" key="2">
    <source>
        <dbReference type="Proteomes" id="UP000076798"/>
    </source>
</evidence>
<dbReference type="Proteomes" id="UP000076798">
    <property type="component" value="Unassembled WGS sequence"/>
</dbReference>
<organism evidence="1 2">
    <name type="scientific">Sistotremastrum suecicum HHB10207 ss-3</name>
    <dbReference type="NCBI Taxonomy" id="1314776"/>
    <lineage>
        <taxon>Eukaryota</taxon>
        <taxon>Fungi</taxon>
        <taxon>Dikarya</taxon>
        <taxon>Basidiomycota</taxon>
        <taxon>Agaricomycotina</taxon>
        <taxon>Agaricomycetes</taxon>
        <taxon>Sistotremastrales</taxon>
        <taxon>Sistotremastraceae</taxon>
        <taxon>Sistotremastrum</taxon>
    </lineage>
</organism>
<reference evidence="1 2" key="1">
    <citation type="journal article" date="2016" name="Mol. Biol. Evol.">
        <title>Comparative Genomics of Early-Diverging Mushroom-Forming Fungi Provides Insights into the Origins of Lignocellulose Decay Capabilities.</title>
        <authorList>
            <person name="Nagy L.G."/>
            <person name="Riley R."/>
            <person name="Tritt A."/>
            <person name="Adam C."/>
            <person name="Daum C."/>
            <person name="Floudas D."/>
            <person name="Sun H."/>
            <person name="Yadav J.S."/>
            <person name="Pangilinan J."/>
            <person name="Larsson K.H."/>
            <person name="Matsuura K."/>
            <person name="Barry K."/>
            <person name="Labutti K."/>
            <person name="Kuo R."/>
            <person name="Ohm R.A."/>
            <person name="Bhattacharya S.S."/>
            <person name="Shirouzu T."/>
            <person name="Yoshinaga Y."/>
            <person name="Martin F.M."/>
            <person name="Grigoriev I.V."/>
            <person name="Hibbett D.S."/>
        </authorList>
    </citation>
    <scope>NUCLEOTIDE SEQUENCE [LARGE SCALE GENOMIC DNA]</scope>
    <source>
        <strain evidence="1 2">HHB10207 ss-3</strain>
    </source>
</reference>
<keyword evidence="2" id="KW-1185">Reference proteome</keyword>
<gene>
    <name evidence="1" type="ORF">SISSUDRAFT_1068197</name>
</gene>